<dbReference type="InterPro" id="IPR011011">
    <property type="entry name" value="Znf_FYVE_PHD"/>
</dbReference>
<feature type="domain" description="N-acetyltransferase" evidence="9">
    <location>
        <begin position="633"/>
        <end position="783"/>
    </location>
</feature>
<dbReference type="SUPFAM" id="SSF55729">
    <property type="entry name" value="Acyl-CoA N-acyltransferases (Nat)"/>
    <property type="match status" value="1"/>
</dbReference>
<dbReference type="InterPro" id="IPR016181">
    <property type="entry name" value="Acyl_CoA_acyltransferase"/>
</dbReference>
<reference evidence="10 11" key="1">
    <citation type="submission" date="2023-10" db="EMBL/GenBank/DDBJ databases">
        <authorList>
            <person name="Maclean D."/>
            <person name="Macfadyen A."/>
        </authorList>
    </citation>
    <scope>NUCLEOTIDE SEQUENCE [LARGE SCALE GENOMIC DNA]</scope>
</reference>
<evidence type="ECO:0000256" key="2">
    <source>
        <dbReference type="ARBA" id="ARBA00022723"/>
    </source>
</evidence>
<feature type="compositionally biased region" description="Basic and acidic residues" evidence="7">
    <location>
        <begin position="1"/>
        <end position="12"/>
    </location>
</feature>
<sequence length="1645" mass="168764">MGEKEPDDKDAAADGARPVDAVQDADCNGHALAESAAPEQPAEPEAREAKEDSLISGRKHRTAALQAAEVIAYQAEQAELADMLDEEGGAYEALSGPFDPLTSSVSKGPRTIRKRNPEDGAGGFASSQLLKSRSGLAPGEEATINPQQDEGLKAELICRAAAVRDIMGVASDRGIALREVLKGGVLAGQAVYFQSRHGPILNKGTLTQEGQIACECKQCRPGGVIKTQSISCSEFEEHAGSRERRPAESIFLQCITISLKEFCNLVNCEERCEDRHASACLVCGDGGDLLCCDACPNAVHPTCVSLETVPEGEWFCQACVERGHQPKVKQGSPPKPRKVKAPKSASGSGKSAGPKKGSGTAKKSALSLGLAKSRPATGRVHMAAPAQRAVSGARRERNSNKHKRLFLPNEPGGLIDGQPVAYITSQGEELLKGAVRIDPDPEGASGILCACCNTVISCSQFEAHAGRGSRRAPYDNIFTADGLSLRKVASMMPSDEAEAPLEYQKGSIGAIADRRSRGKMEPELITVAGEAASQGGCVLCTSPDFLRGGFGERTMIICDQCEREFHIGCLAEAGRARLTELPDGAWFCSPDCHRIAGKMRSNVSSVPVPLDDKYSWQILRGKDGTHATAWALRAAQDILTESFDPIVELTTGADLMLAMVYAQELGDWDYSGMYTAVLKHKGKAVCAAVFRVFGPQMAEVPLVATRLEARRQGHARVLMDAFEKYFASLGVASICLPSAQETIVTWTEGFGFQHMSEERLAATRSELHVLIFPGTELLHKPLNPAPQDASSYPMKVQAPAQPKEALDAAAAAKAQQTPEERAAALAAAEKAVEDISLSVGGALPPSAEALAPAAEEGGAGAEEKAAEPGEVSSPRAAAAGAPASSAQPEQALQPDSATAADDAAQPMQTDAEAPQEGPAAQEQDTSAAADPAEAAVVAAPASNPAADDAAADQTVPDAPSAAVKAADDAAEPGPDRAAGASPKRKAAAESVLKQASVETVAAAEVAASEQGASAEQAGSKRLKTTAAEPEAPAEVAQAGTADPTPQLHADSAPGDTVPSREAAAAPAPQPSAEEKAAEPNSTRKRKTPAADLASALPAAETSNSPESQRSRSLSGRTTRSRQAILGSAAASQGADAVPGEPAARQVAEQPAKPRSRARAAGSSEPAHNQAGATPAISPNSSNERSISRRSLRSQAEPGSTPPHKQEQAGPAVKSTLRRASRSRSSMQREDRGSPRGDSAAAAHEAAGPVLGSKQLELPATRAAVQALLNGPFSSRRLTRSDTQEHTLVAAGASRLDSAPSGRSAALSGEPLPCTGAVPLACVKGDAQEEALAEAAGPGKGPELVSESVSAGRPHQPGSSKPTAGKGPAEPPRDAASAPVARVGTKDAALPDQAYADNSSLGRAPAAPADGTPAQGPKQEPAAGGAQREAKKARRSSGLREILSLALESGAAAGASAVPVTWDGSADNRRASRAKPSLPSITAQELEPKEDGSKAAGATAGTASEAPAKRAAAPRNGKAEPPGEVPGKPNAAEKGAAAKGTAAAKKASDTTAKAHPVKSPAPAKGKTRKGVQAVQAAAQKPSGPAVTVKQAGSKAPGGSKASGSGKDKQAQKCTAKTSAKGTGGNTGKRKQKADAAQPATKKARRR</sequence>
<feature type="region of interest" description="Disordered" evidence="7">
    <location>
        <begin position="1"/>
        <end position="60"/>
    </location>
</feature>
<feature type="compositionally biased region" description="Low complexity" evidence="7">
    <location>
        <begin position="31"/>
        <end position="40"/>
    </location>
</feature>
<keyword evidence="4" id="KW-0862">Zinc</keyword>
<dbReference type="PROSITE" id="PS51186">
    <property type="entry name" value="GNAT"/>
    <property type="match status" value="1"/>
</dbReference>
<protein>
    <submittedName>
        <fullName evidence="10">Uncharacterized protein</fullName>
    </submittedName>
</protein>
<dbReference type="GO" id="GO:0042393">
    <property type="term" value="F:histone binding"/>
    <property type="evidence" value="ECO:0007669"/>
    <property type="project" value="TreeGrafter"/>
</dbReference>
<evidence type="ECO:0000259" key="9">
    <source>
        <dbReference type="PROSITE" id="PS51186"/>
    </source>
</evidence>
<feature type="region of interest" description="Disordered" evidence="7">
    <location>
        <begin position="1270"/>
        <end position="1317"/>
    </location>
</feature>
<evidence type="ECO:0000256" key="1">
    <source>
        <dbReference type="ARBA" id="ARBA00004123"/>
    </source>
</evidence>
<dbReference type="CDD" id="cd15532">
    <property type="entry name" value="PHD2_CHD_II"/>
    <property type="match status" value="1"/>
</dbReference>
<accession>A0AAV1HQK7</accession>
<dbReference type="Pfam" id="PF23209">
    <property type="entry name" value="IDM1_C"/>
    <property type="match status" value="1"/>
</dbReference>
<dbReference type="SMART" id="SM00249">
    <property type="entry name" value="PHD"/>
    <property type="match status" value="2"/>
</dbReference>
<evidence type="ECO:0000256" key="7">
    <source>
        <dbReference type="SAM" id="MobiDB-lite"/>
    </source>
</evidence>
<feature type="compositionally biased region" description="Low complexity" evidence="7">
    <location>
        <begin position="342"/>
        <end position="367"/>
    </location>
</feature>
<feature type="compositionally biased region" description="Low complexity" evidence="7">
    <location>
        <begin position="868"/>
        <end position="894"/>
    </location>
</feature>
<dbReference type="Proteomes" id="UP001314263">
    <property type="component" value="Unassembled WGS sequence"/>
</dbReference>
<feature type="compositionally biased region" description="Low complexity" evidence="7">
    <location>
        <begin position="1110"/>
        <end position="1122"/>
    </location>
</feature>
<feature type="region of interest" description="Disordered" evidence="7">
    <location>
        <begin position="782"/>
        <end position="803"/>
    </location>
</feature>
<evidence type="ECO:0000256" key="3">
    <source>
        <dbReference type="ARBA" id="ARBA00022771"/>
    </source>
</evidence>
<dbReference type="Pfam" id="PF00628">
    <property type="entry name" value="PHD"/>
    <property type="match status" value="2"/>
</dbReference>
<feature type="region of interest" description="Disordered" evidence="7">
    <location>
        <begin position="325"/>
        <end position="399"/>
    </location>
</feature>
<feature type="compositionally biased region" description="Low complexity" evidence="7">
    <location>
        <begin position="1588"/>
        <end position="1603"/>
    </location>
</feature>
<dbReference type="Pfam" id="PF16135">
    <property type="entry name" value="TDBD"/>
    <property type="match status" value="2"/>
</dbReference>
<dbReference type="Gene3D" id="3.40.630.30">
    <property type="match status" value="1"/>
</dbReference>
<feature type="compositionally biased region" description="Low complexity" evidence="7">
    <location>
        <begin position="911"/>
        <end position="964"/>
    </location>
</feature>
<proteinExistence type="predicted"/>
<dbReference type="InterPro" id="IPR032308">
    <property type="entry name" value="TDBD"/>
</dbReference>
<dbReference type="GO" id="GO:0008270">
    <property type="term" value="F:zinc ion binding"/>
    <property type="evidence" value="ECO:0007669"/>
    <property type="project" value="UniProtKB-KW"/>
</dbReference>
<evidence type="ECO:0000313" key="10">
    <source>
        <dbReference type="EMBL" id="CAK0734199.1"/>
    </source>
</evidence>
<dbReference type="GO" id="GO:0005634">
    <property type="term" value="C:nucleus"/>
    <property type="evidence" value="ECO:0007669"/>
    <property type="project" value="UniProtKB-SubCell"/>
</dbReference>
<keyword evidence="5" id="KW-0539">Nucleus</keyword>
<evidence type="ECO:0000256" key="6">
    <source>
        <dbReference type="PROSITE-ProRule" id="PRU00146"/>
    </source>
</evidence>
<dbReference type="InterPro" id="IPR000182">
    <property type="entry name" value="GNAT_dom"/>
</dbReference>
<dbReference type="InterPro" id="IPR019786">
    <property type="entry name" value="Zinc_finger_PHD-type_CS"/>
</dbReference>
<feature type="compositionally biased region" description="Low complexity" evidence="7">
    <location>
        <begin position="1089"/>
        <end position="1099"/>
    </location>
</feature>
<dbReference type="PANTHER" id="PTHR47025">
    <property type="entry name" value="AUTOIMMUNE REGULATOR"/>
    <property type="match status" value="1"/>
</dbReference>
<feature type="region of interest" description="Disordered" evidence="7">
    <location>
        <begin position="1448"/>
        <end position="1645"/>
    </location>
</feature>
<organism evidence="10 11">
    <name type="scientific">Coccomyxa viridis</name>
    <dbReference type="NCBI Taxonomy" id="1274662"/>
    <lineage>
        <taxon>Eukaryota</taxon>
        <taxon>Viridiplantae</taxon>
        <taxon>Chlorophyta</taxon>
        <taxon>core chlorophytes</taxon>
        <taxon>Trebouxiophyceae</taxon>
        <taxon>Trebouxiophyceae incertae sedis</taxon>
        <taxon>Coccomyxaceae</taxon>
        <taxon>Coccomyxa</taxon>
    </lineage>
</organism>
<evidence type="ECO:0000256" key="5">
    <source>
        <dbReference type="ARBA" id="ARBA00023242"/>
    </source>
</evidence>
<comment type="subcellular location">
    <subcellularLocation>
        <location evidence="1">Nucleus</location>
    </subcellularLocation>
</comment>
<dbReference type="PROSITE" id="PS50016">
    <property type="entry name" value="ZF_PHD_2"/>
    <property type="match status" value="1"/>
</dbReference>
<feature type="region of interest" description="Disordered" evidence="7">
    <location>
        <begin position="93"/>
        <end position="127"/>
    </location>
</feature>
<feature type="compositionally biased region" description="Low complexity" evidence="7">
    <location>
        <begin position="1026"/>
        <end position="1038"/>
    </location>
</feature>
<evidence type="ECO:0000256" key="4">
    <source>
        <dbReference type="ARBA" id="ARBA00022833"/>
    </source>
</evidence>
<feature type="compositionally biased region" description="Low complexity" evidence="7">
    <location>
        <begin position="994"/>
        <end position="1019"/>
    </location>
</feature>
<evidence type="ECO:0000313" key="11">
    <source>
        <dbReference type="Proteomes" id="UP001314263"/>
    </source>
</evidence>
<dbReference type="SUPFAM" id="SSF57903">
    <property type="entry name" value="FYVE/PHD zinc finger"/>
    <property type="match status" value="2"/>
</dbReference>
<keyword evidence="2" id="KW-0479">Metal-binding</keyword>
<dbReference type="PANTHER" id="PTHR47025:SF2">
    <property type="entry name" value="AUTOIMMUNE REGULATOR"/>
    <property type="match status" value="1"/>
</dbReference>
<dbReference type="GO" id="GO:0016747">
    <property type="term" value="F:acyltransferase activity, transferring groups other than amino-acyl groups"/>
    <property type="evidence" value="ECO:0007669"/>
    <property type="project" value="InterPro"/>
</dbReference>
<dbReference type="GO" id="GO:0003682">
    <property type="term" value="F:chromatin binding"/>
    <property type="evidence" value="ECO:0007669"/>
    <property type="project" value="TreeGrafter"/>
</dbReference>
<keyword evidence="11" id="KW-1185">Reference proteome</keyword>
<feature type="compositionally biased region" description="Basic and acidic residues" evidence="7">
    <location>
        <begin position="44"/>
        <end position="53"/>
    </location>
</feature>
<dbReference type="InterPro" id="IPR056511">
    <property type="entry name" value="IDM1_C"/>
</dbReference>
<dbReference type="CDD" id="cd04301">
    <property type="entry name" value="NAT_SF"/>
    <property type="match status" value="1"/>
</dbReference>
<dbReference type="PROSITE" id="PS01359">
    <property type="entry name" value="ZF_PHD_1"/>
    <property type="match status" value="1"/>
</dbReference>
<dbReference type="InterPro" id="IPR019787">
    <property type="entry name" value="Znf_PHD-finger"/>
</dbReference>
<evidence type="ECO:0000259" key="8">
    <source>
        <dbReference type="PROSITE" id="PS50016"/>
    </source>
</evidence>
<comment type="caution">
    <text evidence="10">The sequence shown here is derived from an EMBL/GenBank/DDBJ whole genome shotgun (WGS) entry which is preliminary data.</text>
</comment>
<feature type="region of interest" description="Disordered" evidence="7">
    <location>
        <begin position="849"/>
        <end position="1253"/>
    </location>
</feature>
<feature type="region of interest" description="Disordered" evidence="7">
    <location>
        <begin position="1330"/>
        <end position="1436"/>
    </location>
</feature>
<dbReference type="GO" id="GO:0000977">
    <property type="term" value="F:RNA polymerase II transcription regulatory region sequence-specific DNA binding"/>
    <property type="evidence" value="ECO:0007669"/>
    <property type="project" value="TreeGrafter"/>
</dbReference>
<name>A0AAV1HQK7_9CHLO</name>
<feature type="compositionally biased region" description="Polar residues" evidence="7">
    <location>
        <begin position="1610"/>
        <end position="1619"/>
    </location>
</feature>
<feature type="compositionally biased region" description="Low complexity" evidence="7">
    <location>
        <begin position="1493"/>
        <end position="1515"/>
    </location>
</feature>
<feature type="compositionally biased region" description="Low complexity" evidence="7">
    <location>
        <begin position="1526"/>
        <end position="1553"/>
    </location>
</feature>
<dbReference type="Gene3D" id="3.30.40.10">
    <property type="entry name" value="Zinc/RING finger domain, C3HC4 (zinc finger)"/>
    <property type="match status" value="2"/>
</dbReference>
<feature type="domain" description="PHD-type" evidence="8">
    <location>
        <begin position="277"/>
        <end position="322"/>
    </location>
</feature>
<dbReference type="EMBL" id="CAUYUE010000001">
    <property type="protein sequence ID" value="CAK0734199.1"/>
    <property type="molecule type" value="Genomic_DNA"/>
</dbReference>
<dbReference type="InterPro" id="IPR013083">
    <property type="entry name" value="Znf_RING/FYVE/PHD"/>
</dbReference>
<gene>
    <name evidence="10" type="ORF">CVIRNUC_000397</name>
</gene>
<dbReference type="InterPro" id="IPR001965">
    <property type="entry name" value="Znf_PHD"/>
</dbReference>
<dbReference type="GO" id="GO:0045944">
    <property type="term" value="P:positive regulation of transcription by RNA polymerase II"/>
    <property type="evidence" value="ECO:0007669"/>
    <property type="project" value="TreeGrafter"/>
</dbReference>
<keyword evidence="3 6" id="KW-0863">Zinc-finger</keyword>